<dbReference type="FunFam" id="3.30.160.60:FF:000446">
    <property type="entry name" value="Zinc finger protein"/>
    <property type="match status" value="1"/>
</dbReference>
<keyword evidence="12" id="KW-1185">Reference proteome</keyword>
<keyword evidence="4 9" id="KW-0863">Zinc-finger</keyword>
<dbReference type="RefSeq" id="XP_023940738.1">
    <property type="nucleotide sequence ID" value="XM_024084970.2"/>
</dbReference>
<accession>A0A6J1N6U0</accession>
<keyword evidence="8" id="KW-0539">Nucleus</keyword>
<organism evidence="12 13">
    <name type="scientific">Bicyclus anynana</name>
    <name type="common">Squinting bush brown butterfly</name>
    <dbReference type="NCBI Taxonomy" id="110368"/>
    <lineage>
        <taxon>Eukaryota</taxon>
        <taxon>Metazoa</taxon>
        <taxon>Ecdysozoa</taxon>
        <taxon>Arthropoda</taxon>
        <taxon>Hexapoda</taxon>
        <taxon>Insecta</taxon>
        <taxon>Pterygota</taxon>
        <taxon>Neoptera</taxon>
        <taxon>Endopterygota</taxon>
        <taxon>Lepidoptera</taxon>
        <taxon>Glossata</taxon>
        <taxon>Ditrysia</taxon>
        <taxon>Papilionoidea</taxon>
        <taxon>Nymphalidae</taxon>
        <taxon>Satyrinae</taxon>
        <taxon>Satyrini</taxon>
        <taxon>Mycalesina</taxon>
        <taxon>Bicyclus</taxon>
    </lineage>
</organism>
<keyword evidence="6" id="KW-0805">Transcription regulation</keyword>
<name>A0A6J1N6U0_BICAN</name>
<dbReference type="GO" id="GO:0000978">
    <property type="term" value="F:RNA polymerase II cis-regulatory region sequence-specific DNA binding"/>
    <property type="evidence" value="ECO:0007669"/>
    <property type="project" value="TreeGrafter"/>
</dbReference>
<feature type="domain" description="C2H2-type" evidence="11">
    <location>
        <begin position="242"/>
        <end position="269"/>
    </location>
</feature>
<keyword evidence="7" id="KW-0804">Transcription</keyword>
<sequence length="496" mass="57594">MEEELGSITIKIEPQDSSELDSFSASSDHCIEDFDDIKKKNIISLQNEDQKPVLEPEFVSIKKEPGLTVDAVSTEPTSANTNSDDENWHNVPIKEECHSINVEVCIKEEPTEAEVQIQQGPDYIIPDDVPQIPKPCNVFISDGSDKILDLRSAVDGKFMCPICQKSFVNKGNLSRHLMITHTREKLECNVCFREFIKQGHYQKHLLTHSTEKRFKCEECDKRFRTSSNLEQHKRIHLLVKPFHCQVCTRQFAVKANLAKHQGSGRCKIPNHDPIVCNICNKVFQKEFLLKSHLRKHTTERPYVCDKCKMSFKYKSTLIRHVQLHNNIKPYSCTICKKKFTHSGLIKPHMRKHTGEKPYSCPICNKQFAHKHNMQRHTLRHAKIKNLVCEVCKKVFPKESRLIYHMRTHTKAKPFKCGVCGKTFSHRQNIIRHYSRKHPNDTYNCKDTDASVAKDVWENVVLRKNMEVKVDITHVTKNEELLKDFKSEEEEEEIIGK</sequence>
<feature type="domain" description="C2H2-type" evidence="11">
    <location>
        <begin position="302"/>
        <end position="329"/>
    </location>
</feature>
<feature type="domain" description="C2H2-type" evidence="11">
    <location>
        <begin position="414"/>
        <end position="442"/>
    </location>
</feature>
<dbReference type="GO" id="GO:0008270">
    <property type="term" value="F:zinc ion binding"/>
    <property type="evidence" value="ECO:0007669"/>
    <property type="project" value="UniProtKB-KW"/>
</dbReference>
<feature type="domain" description="C2H2-type" evidence="11">
    <location>
        <begin position="386"/>
        <end position="413"/>
    </location>
</feature>
<keyword evidence="5" id="KW-0862">Zinc</keyword>
<dbReference type="GO" id="GO:0001227">
    <property type="term" value="F:DNA-binding transcription repressor activity, RNA polymerase II-specific"/>
    <property type="evidence" value="ECO:0007669"/>
    <property type="project" value="TreeGrafter"/>
</dbReference>
<evidence type="ECO:0000256" key="4">
    <source>
        <dbReference type="ARBA" id="ARBA00022771"/>
    </source>
</evidence>
<dbReference type="GeneID" id="112047747"/>
<evidence type="ECO:0000313" key="12">
    <source>
        <dbReference type="Proteomes" id="UP001652582"/>
    </source>
</evidence>
<evidence type="ECO:0000256" key="1">
    <source>
        <dbReference type="ARBA" id="ARBA00004123"/>
    </source>
</evidence>
<evidence type="ECO:0000259" key="11">
    <source>
        <dbReference type="PROSITE" id="PS50157"/>
    </source>
</evidence>
<evidence type="ECO:0000256" key="6">
    <source>
        <dbReference type="ARBA" id="ARBA00023015"/>
    </source>
</evidence>
<dbReference type="Pfam" id="PF00096">
    <property type="entry name" value="zf-C2H2"/>
    <property type="match status" value="9"/>
</dbReference>
<dbReference type="OrthoDB" id="8117402at2759"/>
<dbReference type="PROSITE" id="PS50157">
    <property type="entry name" value="ZINC_FINGER_C2H2_2"/>
    <property type="match status" value="10"/>
</dbReference>
<dbReference type="SUPFAM" id="SSF57667">
    <property type="entry name" value="beta-beta-alpha zinc fingers"/>
    <property type="match status" value="5"/>
</dbReference>
<evidence type="ECO:0000256" key="10">
    <source>
        <dbReference type="SAM" id="MobiDB-lite"/>
    </source>
</evidence>
<keyword evidence="2" id="KW-0479">Metal-binding</keyword>
<dbReference type="PANTHER" id="PTHR24399">
    <property type="entry name" value="ZINC FINGER AND BTB DOMAIN-CONTAINING"/>
    <property type="match status" value="1"/>
</dbReference>
<dbReference type="GO" id="GO:0005654">
    <property type="term" value="C:nucleoplasm"/>
    <property type="evidence" value="ECO:0007669"/>
    <property type="project" value="TreeGrafter"/>
</dbReference>
<dbReference type="Gene3D" id="3.30.160.60">
    <property type="entry name" value="Classic Zinc Finger"/>
    <property type="match status" value="9"/>
</dbReference>
<dbReference type="FunFam" id="3.30.160.60:FF:000634">
    <property type="entry name" value="Zinc finger X-chromosomal protein"/>
    <property type="match status" value="1"/>
</dbReference>
<feature type="domain" description="C2H2-type" evidence="11">
    <location>
        <begin position="214"/>
        <end position="241"/>
    </location>
</feature>
<comment type="subcellular location">
    <subcellularLocation>
        <location evidence="1">Nucleus</location>
    </subcellularLocation>
</comment>
<dbReference type="FunFam" id="3.30.160.60:FF:000065">
    <property type="entry name" value="B-cell CLL/lymphoma 6, member B"/>
    <property type="match status" value="1"/>
</dbReference>
<dbReference type="SMART" id="SM00355">
    <property type="entry name" value="ZnF_C2H2"/>
    <property type="match status" value="10"/>
</dbReference>
<evidence type="ECO:0000256" key="7">
    <source>
        <dbReference type="ARBA" id="ARBA00023163"/>
    </source>
</evidence>
<feature type="domain" description="C2H2-type" evidence="11">
    <location>
        <begin position="158"/>
        <end position="186"/>
    </location>
</feature>
<evidence type="ECO:0000256" key="9">
    <source>
        <dbReference type="PROSITE-ProRule" id="PRU00042"/>
    </source>
</evidence>
<proteinExistence type="predicted"/>
<protein>
    <submittedName>
        <fullName evidence="13">Zinc finger protein OZF</fullName>
    </submittedName>
</protein>
<evidence type="ECO:0000256" key="5">
    <source>
        <dbReference type="ARBA" id="ARBA00022833"/>
    </source>
</evidence>
<evidence type="ECO:0000313" key="13">
    <source>
        <dbReference type="RefSeq" id="XP_023940738.1"/>
    </source>
</evidence>
<feature type="domain" description="C2H2-type" evidence="11">
    <location>
        <begin position="330"/>
        <end position="357"/>
    </location>
</feature>
<dbReference type="Proteomes" id="UP001652582">
    <property type="component" value="Chromosome 8"/>
</dbReference>
<dbReference type="FunFam" id="3.30.160.60:FF:000072">
    <property type="entry name" value="zinc finger protein 143 isoform X1"/>
    <property type="match status" value="1"/>
</dbReference>
<feature type="region of interest" description="Disordered" evidence="10">
    <location>
        <begin position="1"/>
        <end position="24"/>
    </location>
</feature>
<feature type="domain" description="C2H2-type" evidence="11">
    <location>
        <begin position="358"/>
        <end position="385"/>
    </location>
</feature>
<dbReference type="InterPro" id="IPR036236">
    <property type="entry name" value="Znf_C2H2_sf"/>
</dbReference>
<keyword evidence="3" id="KW-0677">Repeat</keyword>
<feature type="domain" description="C2H2-type" evidence="11">
    <location>
        <begin position="186"/>
        <end position="213"/>
    </location>
</feature>
<dbReference type="FunFam" id="3.30.160.60:FF:001049">
    <property type="entry name" value="zinc finger protein 319"/>
    <property type="match status" value="1"/>
</dbReference>
<evidence type="ECO:0000256" key="3">
    <source>
        <dbReference type="ARBA" id="ARBA00022737"/>
    </source>
</evidence>
<dbReference type="GO" id="GO:0032502">
    <property type="term" value="P:developmental process"/>
    <property type="evidence" value="ECO:0007669"/>
    <property type="project" value="UniProtKB-ARBA"/>
</dbReference>
<dbReference type="PANTHER" id="PTHR24399:SF23">
    <property type="entry name" value="C2H2-TYPE DOMAIN-CONTAINING PROTEIN"/>
    <property type="match status" value="1"/>
</dbReference>
<dbReference type="KEGG" id="bany:112047747"/>
<dbReference type="AlphaFoldDB" id="A0A6J1N6U0"/>
<dbReference type="FunFam" id="3.30.160.60:FF:000202">
    <property type="entry name" value="Zinc finger protein 574"/>
    <property type="match status" value="1"/>
</dbReference>
<gene>
    <name evidence="13" type="primary">LOC112047747</name>
</gene>
<dbReference type="PROSITE" id="PS00028">
    <property type="entry name" value="ZINC_FINGER_C2H2_1"/>
    <property type="match status" value="8"/>
</dbReference>
<reference evidence="13" key="1">
    <citation type="submission" date="2025-08" db="UniProtKB">
        <authorList>
            <consortium name="RefSeq"/>
        </authorList>
    </citation>
    <scope>IDENTIFICATION</scope>
</reference>
<evidence type="ECO:0000256" key="8">
    <source>
        <dbReference type="ARBA" id="ARBA00023242"/>
    </source>
</evidence>
<evidence type="ECO:0000256" key="2">
    <source>
        <dbReference type="ARBA" id="ARBA00022723"/>
    </source>
</evidence>
<feature type="domain" description="C2H2-type" evidence="11">
    <location>
        <begin position="274"/>
        <end position="301"/>
    </location>
</feature>
<dbReference type="InterPro" id="IPR013087">
    <property type="entry name" value="Znf_C2H2_type"/>
</dbReference>